<keyword evidence="4 6" id="KW-1133">Transmembrane helix</keyword>
<evidence type="ECO:0000256" key="2">
    <source>
        <dbReference type="ARBA" id="ARBA00022475"/>
    </source>
</evidence>
<evidence type="ECO:0000256" key="6">
    <source>
        <dbReference type="SAM" id="Phobius"/>
    </source>
</evidence>
<reference evidence="9" key="1">
    <citation type="journal article" date="2019" name="Int. J. Syst. Evol. Microbiol.">
        <title>The Global Catalogue of Microorganisms (GCM) 10K type strain sequencing project: providing services to taxonomists for standard genome sequencing and annotation.</title>
        <authorList>
            <consortium name="The Broad Institute Genomics Platform"/>
            <consortium name="The Broad Institute Genome Sequencing Center for Infectious Disease"/>
            <person name="Wu L."/>
            <person name="Ma J."/>
        </authorList>
    </citation>
    <scope>NUCLEOTIDE SEQUENCE [LARGE SCALE GENOMIC DNA]</scope>
    <source>
        <strain evidence="9">NBRC 104970</strain>
    </source>
</reference>
<keyword evidence="2" id="KW-1003">Cell membrane</keyword>
<comment type="caution">
    <text evidence="8">The sequence shown here is derived from an EMBL/GenBank/DDBJ whole genome shotgun (WGS) entry which is preliminary data.</text>
</comment>
<dbReference type="Proteomes" id="UP001156836">
    <property type="component" value="Unassembled WGS sequence"/>
</dbReference>
<evidence type="ECO:0000256" key="4">
    <source>
        <dbReference type="ARBA" id="ARBA00022989"/>
    </source>
</evidence>
<comment type="subcellular location">
    <subcellularLocation>
        <location evidence="1">Cell membrane</location>
        <topology evidence="1">Multi-pass membrane protein</topology>
    </subcellularLocation>
</comment>
<dbReference type="InterPro" id="IPR010432">
    <property type="entry name" value="RDD"/>
</dbReference>
<keyword evidence="9" id="KW-1185">Reference proteome</keyword>
<keyword evidence="3 6" id="KW-0812">Transmembrane</keyword>
<evidence type="ECO:0000256" key="3">
    <source>
        <dbReference type="ARBA" id="ARBA00022692"/>
    </source>
</evidence>
<dbReference type="RefSeq" id="WP_018746626.1">
    <property type="nucleotide sequence ID" value="NZ_BSOZ01000014.1"/>
</dbReference>
<keyword evidence="5 6" id="KW-0472">Membrane</keyword>
<evidence type="ECO:0000313" key="9">
    <source>
        <dbReference type="Proteomes" id="UP001156836"/>
    </source>
</evidence>
<evidence type="ECO:0000256" key="5">
    <source>
        <dbReference type="ARBA" id="ARBA00023136"/>
    </source>
</evidence>
<sequence>MSGARSEEAGVTPFEANPYAATTVELAQETAPQQLELASRWSRLAAVVVNGVLVLLSAMPWLLGSQLVGDGALANALYLLVAFGVPLGFVYYNCLLLEQSGQTVAKRLLGIRVVRRDGTYCGAWHYVVARFFPAILLSFVPLGSLLDASMIFRESRRCLHDDWAGTRVVKA</sequence>
<protein>
    <recommendedName>
        <fullName evidence="7">RDD domain-containing protein</fullName>
    </recommendedName>
</protein>
<proteinExistence type="predicted"/>
<dbReference type="PANTHER" id="PTHR36115">
    <property type="entry name" value="PROLINE-RICH ANTIGEN HOMOLOG-RELATED"/>
    <property type="match status" value="1"/>
</dbReference>
<feature type="transmembrane region" description="Helical" evidence="6">
    <location>
        <begin position="44"/>
        <end position="64"/>
    </location>
</feature>
<accession>A0ABQ6BVJ2</accession>
<feature type="domain" description="RDD" evidence="7">
    <location>
        <begin position="38"/>
        <end position="165"/>
    </location>
</feature>
<feature type="transmembrane region" description="Helical" evidence="6">
    <location>
        <begin position="76"/>
        <end position="97"/>
    </location>
</feature>
<dbReference type="Pfam" id="PF06271">
    <property type="entry name" value="RDD"/>
    <property type="match status" value="1"/>
</dbReference>
<name>A0ABQ6BVJ2_9NEIS</name>
<feature type="transmembrane region" description="Helical" evidence="6">
    <location>
        <begin position="118"/>
        <end position="140"/>
    </location>
</feature>
<gene>
    <name evidence="8" type="ORF">GCM10007860_13530</name>
</gene>
<evidence type="ECO:0000256" key="1">
    <source>
        <dbReference type="ARBA" id="ARBA00004651"/>
    </source>
</evidence>
<evidence type="ECO:0000259" key="7">
    <source>
        <dbReference type="Pfam" id="PF06271"/>
    </source>
</evidence>
<dbReference type="InterPro" id="IPR051791">
    <property type="entry name" value="Pra-immunoreactive"/>
</dbReference>
<organism evidence="8 9">
    <name type="scientific">Chitiniphilus shinanonensis</name>
    <dbReference type="NCBI Taxonomy" id="553088"/>
    <lineage>
        <taxon>Bacteria</taxon>
        <taxon>Pseudomonadati</taxon>
        <taxon>Pseudomonadota</taxon>
        <taxon>Betaproteobacteria</taxon>
        <taxon>Neisseriales</taxon>
        <taxon>Chitinibacteraceae</taxon>
        <taxon>Chitiniphilus</taxon>
    </lineage>
</organism>
<evidence type="ECO:0000313" key="8">
    <source>
        <dbReference type="EMBL" id="GLS04207.1"/>
    </source>
</evidence>
<dbReference type="EMBL" id="BSOZ01000014">
    <property type="protein sequence ID" value="GLS04207.1"/>
    <property type="molecule type" value="Genomic_DNA"/>
</dbReference>